<keyword evidence="2" id="KW-1003">Cell membrane</keyword>
<feature type="transmembrane region" description="Helical" evidence="6">
    <location>
        <begin position="67"/>
        <end position="85"/>
    </location>
</feature>
<dbReference type="AlphaFoldDB" id="A0A1B1S3H6"/>
<dbReference type="GO" id="GO:0005886">
    <property type="term" value="C:plasma membrane"/>
    <property type="evidence" value="ECO:0007669"/>
    <property type="project" value="UniProtKB-SubCell"/>
</dbReference>
<dbReference type="Gene3D" id="3.30.70.120">
    <property type="match status" value="1"/>
</dbReference>
<keyword evidence="9" id="KW-1185">Reference proteome</keyword>
<sequence length="290" mass="31317">MTKKNRRIRKDPHPRLTIFSDYASVIIGSAIVAISFNVLLLPNEVASGGVSGISTILKSVFDWRPAFVQWAFNIPLFIAGLVLLGKNFGIKTAVGTIFLPLVVFLTESWEPWTRDPLLGALFGGIMVGLGLGIVFRGKASTGGTDLAAQIITKFTGLTLGTSVALIDGFIVLSAALVFDIEKGLYALIGLYVTTKTIDLVQVGFGQSKLVYIITTKQVEIRDAIYNEVDRGVTELTATGGYSGTEKPLLMVVIPQTEFTRLKQLVKFIDPSAFVIVSDASEVLGEGFKRP</sequence>
<evidence type="ECO:0000259" key="7">
    <source>
        <dbReference type="Pfam" id="PF10035"/>
    </source>
</evidence>
<feature type="transmembrane region" description="Helical" evidence="6">
    <location>
        <begin position="92"/>
        <end position="110"/>
    </location>
</feature>
<evidence type="ECO:0000256" key="3">
    <source>
        <dbReference type="ARBA" id="ARBA00022692"/>
    </source>
</evidence>
<organism evidence="8 9">
    <name type="scientific">Planococcus versutus</name>
    <dbReference type="NCBI Taxonomy" id="1302659"/>
    <lineage>
        <taxon>Bacteria</taxon>
        <taxon>Bacillati</taxon>
        <taxon>Bacillota</taxon>
        <taxon>Bacilli</taxon>
        <taxon>Bacillales</taxon>
        <taxon>Caryophanaceae</taxon>
        <taxon>Planococcus</taxon>
    </lineage>
</organism>
<evidence type="ECO:0000256" key="4">
    <source>
        <dbReference type="ARBA" id="ARBA00022989"/>
    </source>
</evidence>
<keyword evidence="5 6" id="KW-0472">Membrane</keyword>
<keyword evidence="4 6" id="KW-1133">Transmembrane helix</keyword>
<evidence type="ECO:0000313" key="8">
    <source>
        <dbReference type="EMBL" id="ANU27732.1"/>
    </source>
</evidence>
<dbReference type="KEGG" id="pll:I858_012125"/>
<evidence type="ECO:0000256" key="6">
    <source>
        <dbReference type="SAM" id="Phobius"/>
    </source>
</evidence>
<dbReference type="CDD" id="cd16380">
    <property type="entry name" value="YitT_C"/>
    <property type="match status" value="1"/>
</dbReference>
<dbReference type="Proteomes" id="UP000053354">
    <property type="component" value="Chromosome"/>
</dbReference>
<dbReference type="RefSeq" id="WP_049694604.1">
    <property type="nucleotide sequence ID" value="NZ_CP016540.2"/>
</dbReference>
<gene>
    <name evidence="8" type="ORF">I858_012125</name>
</gene>
<evidence type="ECO:0000256" key="2">
    <source>
        <dbReference type="ARBA" id="ARBA00022475"/>
    </source>
</evidence>
<dbReference type="EMBL" id="CP016540">
    <property type="protein sequence ID" value="ANU27732.1"/>
    <property type="molecule type" value="Genomic_DNA"/>
</dbReference>
<feature type="transmembrane region" description="Helical" evidence="6">
    <location>
        <begin position="21"/>
        <end position="41"/>
    </location>
</feature>
<evidence type="ECO:0000256" key="5">
    <source>
        <dbReference type="ARBA" id="ARBA00023136"/>
    </source>
</evidence>
<name>A0A1B1S3H6_9BACL</name>
<dbReference type="OrthoDB" id="1758221at2"/>
<feature type="domain" description="DUF2179" evidence="7">
    <location>
        <begin position="230"/>
        <end position="284"/>
    </location>
</feature>
<feature type="transmembrane region" description="Helical" evidence="6">
    <location>
        <begin position="116"/>
        <end position="135"/>
    </location>
</feature>
<dbReference type="PIRSF" id="PIRSF006483">
    <property type="entry name" value="Membrane_protein_YitT"/>
    <property type="match status" value="1"/>
</dbReference>
<dbReference type="InterPro" id="IPR019264">
    <property type="entry name" value="DUF2179"/>
</dbReference>
<dbReference type="STRING" id="1302659.I858_012125"/>
<dbReference type="PANTHER" id="PTHR33545:SF9">
    <property type="entry name" value="UPF0750 MEMBRANE PROTEIN YITE"/>
    <property type="match status" value="1"/>
</dbReference>
<evidence type="ECO:0000256" key="1">
    <source>
        <dbReference type="ARBA" id="ARBA00004651"/>
    </source>
</evidence>
<dbReference type="InterPro" id="IPR003740">
    <property type="entry name" value="YitT"/>
</dbReference>
<evidence type="ECO:0000313" key="9">
    <source>
        <dbReference type="Proteomes" id="UP000053354"/>
    </source>
</evidence>
<accession>A0A1B1S3H6</accession>
<comment type="subcellular location">
    <subcellularLocation>
        <location evidence="1">Cell membrane</location>
        <topology evidence="1">Multi-pass membrane protein</topology>
    </subcellularLocation>
</comment>
<dbReference type="InterPro" id="IPR051461">
    <property type="entry name" value="UPF0750_membrane"/>
</dbReference>
<dbReference type="Pfam" id="PF10035">
    <property type="entry name" value="DUF2179"/>
    <property type="match status" value="1"/>
</dbReference>
<dbReference type="InterPro" id="IPR015867">
    <property type="entry name" value="N-reg_PII/ATP_PRibTrfase_C"/>
</dbReference>
<proteinExistence type="predicted"/>
<feature type="transmembrane region" description="Helical" evidence="6">
    <location>
        <begin position="156"/>
        <end position="178"/>
    </location>
</feature>
<keyword evidence="3 6" id="KW-0812">Transmembrane</keyword>
<reference evidence="8" key="1">
    <citation type="submission" date="2016-10" db="EMBL/GenBank/DDBJ databases">
        <authorList>
            <person name="See-Too W.S."/>
        </authorList>
    </citation>
    <scope>NUCLEOTIDE SEQUENCE</scope>
    <source>
        <strain evidence="8">L10.15</strain>
    </source>
</reference>
<dbReference type="PANTHER" id="PTHR33545">
    <property type="entry name" value="UPF0750 MEMBRANE PROTEIN YITT-RELATED"/>
    <property type="match status" value="1"/>
</dbReference>
<dbReference type="Pfam" id="PF02588">
    <property type="entry name" value="YitT_membrane"/>
    <property type="match status" value="1"/>
</dbReference>
<protein>
    <recommendedName>
        <fullName evidence="7">DUF2179 domain-containing protein</fullName>
    </recommendedName>
</protein>